<name>A0A9D1X8F6_9BACT</name>
<evidence type="ECO:0000313" key="2">
    <source>
        <dbReference type="EMBL" id="HIX74867.1"/>
    </source>
</evidence>
<proteinExistence type="predicted"/>
<dbReference type="AlphaFoldDB" id="A0A9D1X8F6"/>
<gene>
    <name evidence="2" type="ORF">H9977_07540</name>
</gene>
<feature type="signal peptide" evidence="1">
    <location>
        <begin position="1"/>
        <end position="18"/>
    </location>
</feature>
<evidence type="ECO:0000313" key="3">
    <source>
        <dbReference type="Proteomes" id="UP000886740"/>
    </source>
</evidence>
<sequence length="135" mass="15477">MKKILFILGLLMCALFLAPEVPSSTEGSDMAMARSEASMKEFSQENDLRHKVAILSNDLKGSNCLSPRRVLQTPSFSIDIRLLKQIERETYTIRLKGMNILDKTNQTFSFINSFNISTLEHRMGRYVYSIRKLLI</sequence>
<dbReference type="EMBL" id="DXEL01000052">
    <property type="protein sequence ID" value="HIX74867.1"/>
    <property type="molecule type" value="Genomic_DNA"/>
</dbReference>
<dbReference type="Proteomes" id="UP000886740">
    <property type="component" value="Unassembled WGS sequence"/>
</dbReference>
<feature type="chain" id="PRO_5038623926" evidence="1">
    <location>
        <begin position="19"/>
        <end position="135"/>
    </location>
</feature>
<keyword evidence="1" id="KW-0732">Signal</keyword>
<organism evidence="2 3">
    <name type="scientific">Candidatus Parabacteroides intestinipullorum</name>
    <dbReference type="NCBI Taxonomy" id="2838723"/>
    <lineage>
        <taxon>Bacteria</taxon>
        <taxon>Pseudomonadati</taxon>
        <taxon>Bacteroidota</taxon>
        <taxon>Bacteroidia</taxon>
        <taxon>Bacteroidales</taxon>
        <taxon>Tannerellaceae</taxon>
        <taxon>Parabacteroides</taxon>
    </lineage>
</organism>
<comment type="caution">
    <text evidence="2">The sequence shown here is derived from an EMBL/GenBank/DDBJ whole genome shotgun (WGS) entry which is preliminary data.</text>
</comment>
<accession>A0A9D1X8F6</accession>
<reference evidence="2" key="1">
    <citation type="journal article" date="2021" name="PeerJ">
        <title>Extensive microbial diversity within the chicken gut microbiome revealed by metagenomics and culture.</title>
        <authorList>
            <person name="Gilroy R."/>
            <person name="Ravi A."/>
            <person name="Getino M."/>
            <person name="Pursley I."/>
            <person name="Horton D.L."/>
            <person name="Alikhan N.F."/>
            <person name="Baker D."/>
            <person name="Gharbi K."/>
            <person name="Hall N."/>
            <person name="Watson M."/>
            <person name="Adriaenssens E.M."/>
            <person name="Foster-Nyarko E."/>
            <person name="Jarju S."/>
            <person name="Secka A."/>
            <person name="Antonio M."/>
            <person name="Oren A."/>
            <person name="Chaudhuri R.R."/>
            <person name="La Ragione R."/>
            <person name="Hildebrand F."/>
            <person name="Pallen M.J."/>
        </authorList>
    </citation>
    <scope>NUCLEOTIDE SEQUENCE</scope>
    <source>
        <strain evidence="2">ChiGjej6B6-14162</strain>
    </source>
</reference>
<protein>
    <submittedName>
        <fullName evidence="2">Uncharacterized protein</fullName>
    </submittedName>
</protein>
<reference evidence="2" key="2">
    <citation type="submission" date="2021-04" db="EMBL/GenBank/DDBJ databases">
        <authorList>
            <person name="Gilroy R."/>
        </authorList>
    </citation>
    <scope>NUCLEOTIDE SEQUENCE</scope>
    <source>
        <strain evidence="2">ChiGjej6B6-14162</strain>
    </source>
</reference>
<evidence type="ECO:0000256" key="1">
    <source>
        <dbReference type="SAM" id="SignalP"/>
    </source>
</evidence>